<name>A0A9P0ZH83_CUSEU</name>
<dbReference type="EMBL" id="CAMAPE010000036">
    <property type="protein sequence ID" value="CAH9098626.1"/>
    <property type="molecule type" value="Genomic_DNA"/>
</dbReference>
<dbReference type="InterPro" id="IPR008889">
    <property type="entry name" value="VQ"/>
</dbReference>
<dbReference type="PANTHER" id="PTHR33179">
    <property type="entry name" value="VQ MOTIF-CONTAINING PROTEIN"/>
    <property type="match status" value="1"/>
</dbReference>
<feature type="compositionally biased region" description="Polar residues" evidence="1">
    <location>
        <begin position="22"/>
        <end position="34"/>
    </location>
</feature>
<feature type="compositionally biased region" description="Polar residues" evidence="1">
    <location>
        <begin position="166"/>
        <end position="187"/>
    </location>
</feature>
<evidence type="ECO:0000259" key="2">
    <source>
        <dbReference type="Pfam" id="PF05678"/>
    </source>
</evidence>
<dbReference type="PANTHER" id="PTHR33179:SF4">
    <property type="entry name" value="VQ MOTIF-CONTAINING PROTEIN"/>
    <property type="match status" value="1"/>
</dbReference>
<feature type="compositionally biased region" description="Polar residues" evidence="1">
    <location>
        <begin position="57"/>
        <end position="75"/>
    </location>
</feature>
<dbReference type="OrthoDB" id="780193at2759"/>
<protein>
    <recommendedName>
        <fullName evidence="2">VQ domain-containing protein</fullName>
    </recommendedName>
</protein>
<evidence type="ECO:0000256" key="1">
    <source>
        <dbReference type="SAM" id="MobiDB-lite"/>
    </source>
</evidence>
<sequence>MDSGNSGSLPGGDEDYHDDSLMSKTWGQLISQPPETAAVMSPTAALLSSYLDPPIPFSSSSWSNTPALSSSSGSRNTKKRSRASRRAPTTVLTTDTSNFRAMVQEFTGIPPFPTTTRFAHHQLPPAAAAYLQKIIIQPPPPRPFLSAASYTHSSLLAAVAHPPSALVSSSSQKYGRNSLQIPSSPQQEAKEMDHRPGFTRPLGALTTGRR</sequence>
<reference evidence="3" key="1">
    <citation type="submission" date="2022-07" db="EMBL/GenBank/DDBJ databases">
        <authorList>
            <person name="Macas J."/>
            <person name="Novak P."/>
            <person name="Neumann P."/>
        </authorList>
    </citation>
    <scope>NUCLEOTIDE SEQUENCE</scope>
</reference>
<feature type="region of interest" description="Disordered" evidence="1">
    <location>
        <begin position="166"/>
        <end position="210"/>
    </location>
</feature>
<dbReference type="InterPro" id="IPR039609">
    <property type="entry name" value="VQ_15/22"/>
</dbReference>
<evidence type="ECO:0000313" key="3">
    <source>
        <dbReference type="EMBL" id="CAH9098626.1"/>
    </source>
</evidence>
<accession>A0A9P0ZH83</accession>
<dbReference type="Proteomes" id="UP001152484">
    <property type="component" value="Unassembled WGS sequence"/>
</dbReference>
<gene>
    <name evidence="3" type="ORF">CEURO_LOCUS14332</name>
</gene>
<dbReference type="AlphaFoldDB" id="A0A9P0ZH83"/>
<feature type="compositionally biased region" description="Basic residues" evidence="1">
    <location>
        <begin position="76"/>
        <end position="85"/>
    </location>
</feature>
<dbReference type="Pfam" id="PF05678">
    <property type="entry name" value="VQ"/>
    <property type="match status" value="1"/>
</dbReference>
<comment type="caution">
    <text evidence="3">The sequence shown here is derived from an EMBL/GenBank/DDBJ whole genome shotgun (WGS) entry which is preliminary data.</text>
</comment>
<organism evidence="3 4">
    <name type="scientific">Cuscuta europaea</name>
    <name type="common">European dodder</name>
    <dbReference type="NCBI Taxonomy" id="41803"/>
    <lineage>
        <taxon>Eukaryota</taxon>
        <taxon>Viridiplantae</taxon>
        <taxon>Streptophyta</taxon>
        <taxon>Embryophyta</taxon>
        <taxon>Tracheophyta</taxon>
        <taxon>Spermatophyta</taxon>
        <taxon>Magnoliopsida</taxon>
        <taxon>eudicotyledons</taxon>
        <taxon>Gunneridae</taxon>
        <taxon>Pentapetalae</taxon>
        <taxon>asterids</taxon>
        <taxon>lamiids</taxon>
        <taxon>Solanales</taxon>
        <taxon>Convolvulaceae</taxon>
        <taxon>Cuscuteae</taxon>
        <taxon>Cuscuta</taxon>
        <taxon>Cuscuta subgen. Cuscuta</taxon>
    </lineage>
</organism>
<proteinExistence type="predicted"/>
<feature type="domain" description="VQ" evidence="2">
    <location>
        <begin position="86"/>
        <end position="110"/>
    </location>
</feature>
<feature type="region of interest" description="Disordered" evidence="1">
    <location>
        <begin position="57"/>
        <end position="93"/>
    </location>
</feature>
<evidence type="ECO:0000313" key="4">
    <source>
        <dbReference type="Proteomes" id="UP001152484"/>
    </source>
</evidence>
<keyword evidence="4" id="KW-1185">Reference proteome</keyword>
<feature type="region of interest" description="Disordered" evidence="1">
    <location>
        <begin position="1"/>
        <end position="42"/>
    </location>
</feature>